<dbReference type="InterPro" id="IPR008476">
    <property type="entry name" value="PBDC1_metazoa/fungi"/>
</dbReference>
<dbReference type="EMBL" id="CP111023">
    <property type="protein sequence ID" value="WAR20816.1"/>
    <property type="molecule type" value="Genomic_DNA"/>
</dbReference>
<dbReference type="Proteomes" id="UP001164746">
    <property type="component" value="Chromosome 12"/>
</dbReference>
<organism evidence="2 3">
    <name type="scientific">Mya arenaria</name>
    <name type="common">Soft-shell clam</name>
    <dbReference type="NCBI Taxonomy" id="6604"/>
    <lineage>
        <taxon>Eukaryota</taxon>
        <taxon>Metazoa</taxon>
        <taxon>Spiralia</taxon>
        <taxon>Lophotrochozoa</taxon>
        <taxon>Mollusca</taxon>
        <taxon>Bivalvia</taxon>
        <taxon>Autobranchia</taxon>
        <taxon>Heteroconchia</taxon>
        <taxon>Euheterodonta</taxon>
        <taxon>Imparidentia</taxon>
        <taxon>Neoheterodontei</taxon>
        <taxon>Myida</taxon>
        <taxon>Myoidea</taxon>
        <taxon>Myidae</taxon>
        <taxon>Mya</taxon>
    </lineage>
</organism>
<dbReference type="PANTHER" id="PTHR13410:SF9">
    <property type="entry name" value="PROTEIN PBDC1"/>
    <property type="match status" value="1"/>
</dbReference>
<sequence length="162" mass="18987">MPLDSLNASELQAIGAQLTNDSSKYENRADVEYQWAVKAYHHAETYSNLISSVDPKVLKLTRLDDDIYKHFRGEFPDLNVKELDVDFLKTPEQKEKWRKFCMQYDQQQVQDFNLGTLIRINSREEFSEQNSTLVVRIQFLAIEIARNREGHNDNLQKKHVPS</sequence>
<dbReference type="Gene3D" id="1.10.3560.10">
    <property type="entry name" value="yst0336 like domain"/>
    <property type="match status" value="1"/>
</dbReference>
<evidence type="ECO:0000259" key="1">
    <source>
        <dbReference type="Pfam" id="PF04669"/>
    </source>
</evidence>
<keyword evidence="3" id="KW-1185">Reference proteome</keyword>
<name>A0ABY7FNL5_MYAAR</name>
<evidence type="ECO:0000313" key="3">
    <source>
        <dbReference type="Proteomes" id="UP001164746"/>
    </source>
</evidence>
<reference evidence="2" key="1">
    <citation type="submission" date="2022-11" db="EMBL/GenBank/DDBJ databases">
        <title>Centuries of genome instability and evolution in soft-shell clam transmissible cancer (bioRxiv).</title>
        <authorList>
            <person name="Hart S.F.M."/>
            <person name="Yonemitsu M.A."/>
            <person name="Giersch R.M."/>
            <person name="Beal B.F."/>
            <person name="Arriagada G."/>
            <person name="Davis B.W."/>
            <person name="Ostrander E.A."/>
            <person name="Goff S.P."/>
            <person name="Metzger M.J."/>
        </authorList>
    </citation>
    <scope>NUCLEOTIDE SEQUENCE</scope>
    <source>
        <strain evidence="2">MELC-2E11</strain>
        <tissue evidence="2">Siphon/mantle</tissue>
    </source>
</reference>
<dbReference type="PANTHER" id="PTHR13410">
    <property type="entry name" value="PROTEIN PBDC1"/>
    <property type="match status" value="1"/>
</dbReference>
<protein>
    <submittedName>
        <fullName evidence="2">PBDC1-like protein</fullName>
    </submittedName>
</protein>
<proteinExistence type="predicted"/>
<gene>
    <name evidence="2" type="ORF">MAR_014790</name>
</gene>
<accession>A0ABY7FNL5</accession>
<dbReference type="InterPro" id="IPR021148">
    <property type="entry name" value="Polysacc_synth_dom"/>
</dbReference>
<feature type="domain" description="Polysaccharide biosynthesis" evidence="1">
    <location>
        <begin position="31"/>
        <end position="156"/>
    </location>
</feature>
<evidence type="ECO:0000313" key="2">
    <source>
        <dbReference type="EMBL" id="WAR20816.1"/>
    </source>
</evidence>
<dbReference type="Pfam" id="PF04669">
    <property type="entry name" value="PBDC1"/>
    <property type="match status" value="1"/>
</dbReference>
<dbReference type="InterPro" id="IPR023139">
    <property type="entry name" value="PBDC1-like_dom_sf"/>
</dbReference>